<reference evidence="1 2" key="1">
    <citation type="submission" date="2018-08" db="EMBL/GenBank/DDBJ databases">
        <title>Sequencing the genomes of 1000 actinobacteria strains.</title>
        <authorList>
            <person name="Klenk H.-P."/>
        </authorList>
    </citation>
    <scope>NUCLEOTIDE SEQUENCE [LARGE SCALE GENOMIC DNA]</scope>
    <source>
        <strain evidence="1 2">DSM 44099</strain>
    </source>
</reference>
<sequence length="736" mass="79449">MRSLTWAVGSPPEIVRALSEWLRAAEYRDVNRTVNNFLVSLGELAIKDGEARLPDDVATAAATSILSISHSQGDGRAYLPENVRETVSATTWSGIVRSHTGKSGVEPWAGEARSLLLLQPGNLIEAATASRELADIGVMLKCTAEANARRDAVVMQQVMQRLSFSSAKHKKMSLEAVSQKALSLAIEITGSVGGAVYFSSTSSSPPTFQRVASQAGVGFAFPGSIALGEKTTLGWSVERHRAYQRISSSRAAEALTPAVEADGGTELVTPISGPLADTLAPAVGAIVLFHPAGEPRGYSAYERALVRNVALRLALFRTNIATREIANAISVLRSGSPRRLQTSGKKIESSIGVGWPKDIIQATARFAQPLKQLADSTHSHSVTLRIALPDAETTRPHGLALARVAAHPAERLEDPYEREREGDPGLHWDVMRDGHEEYAPNIRGNSHFPEVRPGTVSTLCVPVRIEGVLAGTLNLESPFVDNYAPFLPLIMALSGAVGRTLADARAEIESGLLDRTAHALGKRHEYSGVLSALQKGLESVSSQDLRQALIDKAESLRTLIQDLREPDMPATLPAKSLWQIVGDNLRNAELAASTECPTETLFHIKLSPRASRAVSTVLNSVFRNVSYHSSPDGRDFNGERVPRVRFDVVRLGGARRAVIVIENLTERILETDFCTTLYRYPTETLNGEIRLGTYIAGLNARRVGAHIHAVPIQGGRGLRTTVIVPVEVLRDTANDG</sequence>
<protein>
    <recommendedName>
        <fullName evidence="3">GAF domain-containing protein</fullName>
    </recommendedName>
</protein>
<organism evidence="1 2">
    <name type="scientific">Asanoa ferruginea</name>
    <dbReference type="NCBI Taxonomy" id="53367"/>
    <lineage>
        <taxon>Bacteria</taxon>
        <taxon>Bacillati</taxon>
        <taxon>Actinomycetota</taxon>
        <taxon>Actinomycetes</taxon>
        <taxon>Micromonosporales</taxon>
        <taxon>Micromonosporaceae</taxon>
        <taxon>Asanoa</taxon>
    </lineage>
</organism>
<keyword evidence="2" id="KW-1185">Reference proteome</keyword>
<dbReference type="Proteomes" id="UP000256913">
    <property type="component" value="Unassembled WGS sequence"/>
</dbReference>
<accession>A0A3E0A368</accession>
<dbReference type="AlphaFoldDB" id="A0A3E0A368"/>
<proteinExistence type="predicted"/>
<evidence type="ECO:0000313" key="1">
    <source>
        <dbReference type="EMBL" id="REG00761.1"/>
    </source>
</evidence>
<name>A0A3E0A368_9ACTN</name>
<gene>
    <name evidence="1" type="ORF">DFJ67_6818</name>
</gene>
<evidence type="ECO:0000313" key="2">
    <source>
        <dbReference type="Proteomes" id="UP000256913"/>
    </source>
</evidence>
<dbReference type="EMBL" id="QUMQ01000001">
    <property type="protein sequence ID" value="REG00761.1"/>
    <property type="molecule type" value="Genomic_DNA"/>
</dbReference>
<evidence type="ECO:0008006" key="3">
    <source>
        <dbReference type="Google" id="ProtNLM"/>
    </source>
</evidence>
<comment type="caution">
    <text evidence="1">The sequence shown here is derived from an EMBL/GenBank/DDBJ whole genome shotgun (WGS) entry which is preliminary data.</text>
</comment>